<dbReference type="InterPro" id="IPR051804">
    <property type="entry name" value="Carb_Metab_Reg_Kinase/Isom"/>
</dbReference>
<evidence type="ECO:0000313" key="6">
    <source>
        <dbReference type="EMBL" id="PRY52905.1"/>
    </source>
</evidence>
<dbReference type="GO" id="GO:0046872">
    <property type="term" value="F:metal ion binding"/>
    <property type="evidence" value="ECO:0007669"/>
    <property type="project" value="UniProtKB-KW"/>
</dbReference>
<gene>
    <name evidence="6" type="ORF">BCF74_1304</name>
</gene>
<sequence>MTSTDIASDTELAAGGPVIAHLAPNIPRRFYRGGERIFAFRSAATPGDFDGRRPEDWLGSTARLFAEGGGGVTTLADGTELPDALAADPVGWLGAAHAARFGGDPNLLTKLLDSGERLPVHSHPSRDFAKAHLDCDHGKTEAWIVLAAEPGATVWVGFRDELGEDELAELVDAQDERLLEACNPISVSAGDAVLVPAGQPHAIGEGVLVLELQEPTDFSVMLEHERFGLELDHAFLGLDRPLALRSVDHGPLSAERIASLRTRWADVEGQGPALPDEGSEYFRAEVVRPVGAPVTVDAAYAVVVAVAGRGAIDSAQGSLAVAAGDVLLVPHAAGPLTVSGDVTLIRCMPPAP</sequence>
<dbReference type="Proteomes" id="UP000237822">
    <property type="component" value="Unassembled WGS sequence"/>
</dbReference>
<evidence type="ECO:0000259" key="5">
    <source>
        <dbReference type="Pfam" id="PF21621"/>
    </source>
</evidence>
<proteinExistence type="predicted"/>
<dbReference type="InterPro" id="IPR011051">
    <property type="entry name" value="RmlC_Cupin_sf"/>
</dbReference>
<evidence type="ECO:0000313" key="7">
    <source>
        <dbReference type="Proteomes" id="UP000237822"/>
    </source>
</evidence>
<accession>A0A2T0U4Q1</accession>
<dbReference type="GO" id="GO:0016853">
    <property type="term" value="F:isomerase activity"/>
    <property type="evidence" value="ECO:0007669"/>
    <property type="project" value="UniProtKB-KW"/>
</dbReference>
<dbReference type="Pfam" id="PF21621">
    <property type="entry name" value="MPI_cupin_dom"/>
    <property type="match status" value="1"/>
</dbReference>
<evidence type="ECO:0000256" key="2">
    <source>
        <dbReference type="ARBA" id="ARBA00022833"/>
    </source>
</evidence>
<keyword evidence="1" id="KW-0479">Metal-binding</keyword>
<dbReference type="RefSeq" id="WP_106298732.1">
    <property type="nucleotide sequence ID" value="NZ_PVTI01000030.1"/>
</dbReference>
<evidence type="ECO:0000256" key="3">
    <source>
        <dbReference type="ARBA" id="ARBA00029741"/>
    </source>
</evidence>
<keyword evidence="2" id="KW-0862">Zinc</keyword>
<name>A0A2T0U4Q1_9MICO</name>
<dbReference type="SUPFAM" id="SSF51182">
    <property type="entry name" value="RmlC-like cupins"/>
    <property type="match status" value="1"/>
</dbReference>
<dbReference type="Gene3D" id="2.60.120.10">
    <property type="entry name" value="Jelly Rolls"/>
    <property type="match status" value="2"/>
</dbReference>
<dbReference type="EMBL" id="PVTI01000030">
    <property type="protein sequence ID" value="PRY52905.1"/>
    <property type="molecule type" value="Genomic_DNA"/>
</dbReference>
<keyword evidence="6" id="KW-0413">Isomerase</keyword>
<dbReference type="CDD" id="cd07010">
    <property type="entry name" value="cupin_PMI_type_I_N_bac"/>
    <property type="match status" value="1"/>
</dbReference>
<dbReference type="OrthoDB" id="9808275at2"/>
<protein>
    <recommendedName>
        <fullName evidence="3">Phosphohexomutase</fullName>
    </recommendedName>
    <alternativeName>
        <fullName evidence="4">Phosphomannose isomerase</fullName>
    </alternativeName>
</protein>
<evidence type="ECO:0000256" key="1">
    <source>
        <dbReference type="ARBA" id="ARBA00022723"/>
    </source>
</evidence>
<reference evidence="6 7" key="1">
    <citation type="submission" date="2018-03" db="EMBL/GenBank/DDBJ databases">
        <title>Genomic Encyclopedia of Archaeal and Bacterial Type Strains, Phase II (KMG-II): from individual species to whole genera.</title>
        <authorList>
            <person name="Goeker M."/>
        </authorList>
    </citation>
    <scope>NUCLEOTIDE SEQUENCE [LARGE SCALE GENOMIC DNA]</scope>
    <source>
        <strain evidence="6 7">ATCC BAA-1496</strain>
    </source>
</reference>
<comment type="caution">
    <text evidence="6">The sequence shown here is derived from an EMBL/GenBank/DDBJ whole genome shotgun (WGS) entry which is preliminary data.</text>
</comment>
<organism evidence="6 7">
    <name type="scientific">Knoellia remsis</name>
    <dbReference type="NCBI Taxonomy" id="407159"/>
    <lineage>
        <taxon>Bacteria</taxon>
        <taxon>Bacillati</taxon>
        <taxon>Actinomycetota</taxon>
        <taxon>Actinomycetes</taxon>
        <taxon>Micrococcales</taxon>
        <taxon>Intrasporangiaceae</taxon>
        <taxon>Knoellia</taxon>
    </lineage>
</organism>
<dbReference type="InterPro" id="IPR049071">
    <property type="entry name" value="MPI_cupin_dom"/>
</dbReference>
<dbReference type="PANTHER" id="PTHR42742">
    <property type="entry name" value="TRANSCRIPTIONAL REPRESSOR MPRA"/>
    <property type="match status" value="1"/>
</dbReference>
<keyword evidence="7" id="KW-1185">Reference proteome</keyword>
<dbReference type="AlphaFoldDB" id="A0A2T0U4Q1"/>
<dbReference type="InterPro" id="IPR014710">
    <property type="entry name" value="RmlC-like_jellyroll"/>
</dbReference>
<feature type="domain" description="Mannose-6-phosphate isomerase cupin" evidence="5">
    <location>
        <begin position="281"/>
        <end position="348"/>
    </location>
</feature>
<evidence type="ECO:0000256" key="4">
    <source>
        <dbReference type="ARBA" id="ARBA00030762"/>
    </source>
</evidence>
<dbReference type="PANTHER" id="PTHR42742:SF3">
    <property type="entry name" value="FRUCTOKINASE"/>
    <property type="match status" value="1"/>
</dbReference>